<evidence type="ECO:0000256" key="1">
    <source>
        <dbReference type="SAM" id="Phobius"/>
    </source>
</evidence>
<evidence type="ECO:0000313" key="2">
    <source>
        <dbReference type="EMBL" id="SHH19375.1"/>
    </source>
</evidence>
<dbReference type="RefSeq" id="WP_073336422.1">
    <property type="nucleotide sequence ID" value="NZ_FQXM01000002.1"/>
</dbReference>
<gene>
    <name evidence="2" type="ORF">SAMN02745207_00387</name>
</gene>
<keyword evidence="3" id="KW-1185">Reference proteome</keyword>
<dbReference type="Proteomes" id="UP000184447">
    <property type="component" value="Unassembled WGS sequence"/>
</dbReference>
<organism evidence="2 3">
    <name type="scientific">Clostridium grantii DSM 8605</name>
    <dbReference type="NCBI Taxonomy" id="1121316"/>
    <lineage>
        <taxon>Bacteria</taxon>
        <taxon>Bacillati</taxon>
        <taxon>Bacillota</taxon>
        <taxon>Clostridia</taxon>
        <taxon>Eubacteriales</taxon>
        <taxon>Clostridiaceae</taxon>
        <taxon>Clostridium</taxon>
    </lineage>
</organism>
<feature type="transmembrane region" description="Helical" evidence="1">
    <location>
        <begin position="37"/>
        <end position="56"/>
    </location>
</feature>
<dbReference type="AlphaFoldDB" id="A0A1M5QZ13"/>
<dbReference type="EMBL" id="FQXM01000002">
    <property type="protein sequence ID" value="SHH19375.1"/>
    <property type="molecule type" value="Genomic_DNA"/>
</dbReference>
<reference evidence="2 3" key="1">
    <citation type="submission" date="2016-11" db="EMBL/GenBank/DDBJ databases">
        <authorList>
            <person name="Jaros S."/>
            <person name="Januszkiewicz K."/>
            <person name="Wedrychowicz H."/>
        </authorList>
    </citation>
    <scope>NUCLEOTIDE SEQUENCE [LARGE SCALE GENOMIC DNA]</scope>
    <source>
        <strain evidence="2 3">DSM 8605</strain>
    </source>
</reference>
<name>A0A1M5QZ13_9CLOT</name>
<evidence type="ECO:0000313" key="3">
    <source>
        <dbReference type="Proteomes" id="UP000184447"/>
    </source>
</evidence>
<dbReference type="OrthoDB" id="1767213at2"/>
<proteinExistence type="predicted"/>
<feature type="transmembrane region" description="Helical" evidence="1">
    <location>
        <begin position="68"/>
        <end position="85"/>
    </location>
</feature>
<keyword evidence="1" id="KW-1133">Transmembrane helix</keyword>
<dbReference type="STRING" id="1121316.SAMN02745207_00387"/>
<keyword evidence="1" id="KW-0812">Transmembrane</keyword>
<accession>A0A1M5QZ13</accession>
<protein>
    <submittedName>
        <fullName evidence="2">Uncharacterized protein</fullName>
    </submittedName>
</protein>
<keyword evidence="1" id="KW-0472">Membrane</keyword>
<sequence>MKFTILIMYICIIFFLENKYEIVNRFENKENTRFKKIINYMCLIAIILFLLVHLLLPKLNVHGIKNTYIESILSFPIFLRYYIHIRVREINRNKQQQIKKEPIQLNFCYFCGSELNGSNICPSCGKVLE</sequence>